<sequence length="124" mass="13770">MKPPFAPLIHRRQAGRSVGAAEMTTTTATATRQRHAWQRPLHPLQIVGMAVFSFYIFLGLLLGSGAAEITVTTIFSFVVFSVMFLFVWCTAIDPMDKTSYRKKKRGSEAMVLTDFCANSSSSLF</sequence>
<proteinExistence type="predicted"/>
<dbReference type="EMBL" id="JBJKBG010000003">
    <property type="protein sequence ID" value="KAL3745190.1"/>
    <property type="molecule type" value="Genomic_DNA"/>
</dbReference>
<comment type="caution">
    <text evidence="2">The sequence shown here is derived from an EMBL/GenBank/DDBJ whole genome shotgun (WGS) entry which is preliminary data.</text>
</comment>
<keyword evidence="1" id="KW-0472">Membrane</keyword>
<feature type="transmembrane region" description="Helical" evidence="1">
    <location>
        <begin position="74"/>
        <end position="95"/>
    </location>
</feature>
<gene>
    <name evidence="2" type="ORF">ACJRO7_014321</name>
</gene>
<keyword evidence="1" id="KW-1133">Transmembrane helix</keyword>
<keyword evidence="3" id="KW-1185">Reference proteome</keyword>
<name>A0ABD3KZR4_EUCGL</name>
<feature type="transmembrane region" description="Helical" evidence="1">
    <location>
        <begin position="41"/>
        <end position="62"/>
    </location>
</feature>
<evidence type="ECO:0000313" key="3">
    <source>
        <dbReference type="Proteomes" id="UP001634007"/>
    </source>
</evidence>
<protein>
    <submittedName>
        <fullName evidence="2">Uncharacterized protein</fullName>
    </submittedName>
</protein>
<evidence type="ECO:0000256" key="1">
    <source>
        <dbReference type="SAM" id="Phobius"/>
    </source>
</evidence>
<dbReference type="AlphaFoldDB" id="A0ABD3KZR4"/>
<accession>A0ABD3KZR4</accession>
<keyword evidence="1" id="KW-0812">Transmembrane</keyword>
<evidence type="ECO:0000313" key="2">
    <source>
        <dbReference type="EMBL" id="KAL3745190.1"/>
    </source>
</evidence>
<dbReference type="Proteomes" id="UP001634007">
    <property type="component" value="Unassembled WGS sequence"/>
</dbReference>
<reference evidence="2 3" key="1">
    <citation type="submission" date="2024-11" db="EMBL/GenBank/DDBJ databases">
        <title>Chromosome-level genome assembly of Eucalyptus globulus Labill. provides insights into its genome evolution.</title>
        <authorList>
            <person name="Li X."/>
        </authorList>
    </citation>
    <scope>NUCLEOTIDE SEQUENCE [LARGE SCALE GENOMIC DNA]</scope>
    <source>
        <strain evidence="2">CL2024</strain>
        <tissue evidence="2">Fresh tender leaves</tissue>
    </source>
</reference>
<organism evidence="2 3">
    <name type="scientific">Eucalyptus globulus</name>
    <name type="common">Tasmanian blue gum</name>
    <dbReference type="NCBI Taxonomy" id="34317"/>
    <lineage>
        <taxon>Eukaryota</taxon>
        <taxon>Viridiplantae</taxon>
        <taxon>Streptophyta</taxon>
        <taxon>Embryophyta</taxon>
        <taxon>Tracheophyta</taxon>
        <taxon>Spermatophyta</taxon>
        <taxon>Magnoliopsida</taxon>
        <taxon>eudicotyledons</taxon>
        <taxon>Gunneridae</taxon>
        <taxon>Pentapetalae</taxon>
        <taxon>rosids</taxon>
        <taxon>malvids</taxon>
        <taxon>Myrtales</taxon>
        <taxon>Myrtaceae</taxon>
        <taxon>Myrtoideae</taxon>
        <taxon>Eucalypteae</taxon>
        <taxon>Eucalyptus</taxon>
    </lineage>
</organism>